<dbReference type="PRINTS" id="PR00112">
    <property type="entry name" value="ACYLPHPHTASE"/>
</dbReference>
<evidence type="ECO:0000256" key="1">
    <source>
        <dbReference type="ARBA" id="ARBA00005614"/>
    </source>
</evidence>
<feature type="domain" description="Acylphosphatase-like" evidence="6">
    <location>
        <begin position="4"/>
        <end position="90"/>
    </location>
</feature>
<dbReference type="SUPFAM" id="SSF54975">
    <property type="entry name" value="Acylphosphatase/BLUF domain-like"/>
    <property type="match status" value="1"/>
</dbReference>
<dbReference type="Pfam" id="PF00708">
    <property type="entry name" value="Acylphosphatase"/>
    <property type="match status" value="1"/>
</dbReference>
<protein>
    <recommendedName>
        <fullName evidence="2 4">acylphosphatase</fullName>
        <ecNumber evidence="2 4">3.6.1.7</ecNumber>
    </recommendedName>
</protein>
<sequence>MIKRVTLKISGLVQGVGYRYLAQREAKKRGFVGYIKNLADGSVELVAEGEEKNLKDFIQWCYNGVGPAQVQKIEENWSEATGNFDDFVIR</sequence>
<dbReference type="Gene3D" id="3.30.70.100">
    <property type="match status" value="1"/>
</dbReference>
<proteinExistence type="inferred from homology"/>
<evidence type="ECO:0000256" key="3">
    <source>
        <dbReference type="ARBA" id="ARBA00047645"/>
    </source>
</evidence>
<accession>A0A1G1XSR4</accession>
<comment type="catalytic activity">
    <reaction evidence="3 4">
        <text>an acyl phosphate + H2O = a carboxylate + phosphate + H(+)</text>
        <dbReference type="Rhea" id="RHEA:14965"/>
        <dbReference type="ChEBI" id="CHEBI:15377"/>
        <dbReference type="ChEBI" id="CHEBI:15378"/>
        <dbReference type="ChEBI" id="CHEBI:29067"/>
        <dbReference type="ChEBI" id="CHEBI:43474"/>
        <dbReference type="ChEBI" id="CHEBI:59918"/>
        <dbReference type="EC" id="3.6.1.7"/>
    </reaction>
</comment>
<dbReference type="PROSITE" id="PS51160">
    <property type="entry name" value="ACYLPHOSPHATASE_3"/>
    <property type="match status" value="1"/>
</dbReference>
<evidence type="ECO:0000256" key="2">
    <source>
        <dbReference type="ARBA" id="ARBA00012150"/>
    </source>
</evidence>
<reference evidence="7 8" key="1">
    <citation type="journal article" date="2016" name="Nat. Commun.">
        <title>Thousands of microbial genomes shed light on interconnected biogeochemical processes in an aquifer system.</title>
        <authorList>
            <person name="Anantharaman K."/>
            <person name="Brown C.T."/>
            <person name="Hug L.A."/>
            <person name="Sharon I."/>
            <person name="Castelle C.J."/>
            <person name="Probst A.J."/>
            <person name="Thomas B.C."/>
            <person name="Singh A."/>
            <person name="Wilkins M.J."/>
            <person name="Karaoz U."/>
            <person name="Brodie E.L."/>
            <person name="Williams K.H."/>
            <person name="Hubbard S.S."/>
            <person name="Banfield J.F."/>
        </authorList>
    </citation>
    <scope>NUCLEOTIDE SEQUENCE [LARGE SCALE GENOMIC DNA]</scope>
</reference>
<name>A0A1G1XSR4_9BACT</name>
<dbReference type="InterPro" id="IPR020456">
    <property type="entry name" value="Acylphosphatase"/>
</dbReference>
<gene>
    <name evidence="7" type="ORF">A2731_03510</name>
</gene>
<dbReference type="AlphaFoldDB" id="A0A1G1XSR4"/>
<keyword evidence="4" id="KW-0378">Hydrolase</keyword>
<feature type="active site" evidence="4">
    <location>
        <position position="37"/>
    </location>
</feature>
<evidence type="ECO:0000256" key="4">
    <source>
        <dbReference type="PROSITE-ProRule" id="PRU00520"/>
    </source>
</evidence>
<comment type="caution">
    <text evidence="7">The sequence shown here is derived from an EMBL/GenBank/DDBJ whole genome shotgun (WGS) entry which is preliminary data.</text>
</comment>
<feature type="active site" evidence="4">
    <location>
        <position position="19"/>
    </location>
</feature>
<evidence type="ECO:0000313" key="8">
    <source>
        <dbReference type="Proteomes" id="UP000176241"/>
    </source>
</evidence>
<evidence type="ECO:0000259" key="6">
    <source>
        <dbReference type="PROSITE" id="PS51160"/>
    </source>
</evidence>
<dbReference type="Proteomes" id="UP000176241">
    <property type="component" value="Unassembled WGS sequence"/>
</dbReference>
<evidence type="ECO:0000256" key="5">
    <source>
        <dbReference type="RuleBase" id="RU004168"/>
    </source>
</evidence>
<dbReference type="PANTHER" id="PTHR47268:SF4">
    <property type="entry name" value="ACYLPHOSPHATASE"/>
    <property type="match status" value="1"/>
</dbReference>
<organism evidence="7 8">
    <name type="scientific">Candidatus Buchananbacteria bacterium RIFCSPHIGHO2_01_FULL_39_8</name>
    <dbReference type="NCBI Taxonomy" id="1797533"/>
    <lineage>
        <taxon>Bacteria</taxon>
        <taxon>Candidatus Buchananiibacteriota</taxon>
    </lineage>
</organism>
<dbReference type="InterPro" id="IPR036046">
    <property type="entry name" value="Acylphosphatase-like_dom_sf"/>
</dbReference>
<dbReference type="InterPro" id="IPR001792">
    <property type="entry name" value="Acylphosphatase-like_dom"/>
</dbReference>
<dbReference type="PANTHER" id="PTHR47268">
    <property type="entry name" value="ACYLPHOSPHATASE"/>
    <property type="match status" value="1"/>
</dbReference>
<dbReference type="STRING" id="1797533.A2731_03510"/>
<dbReference type="GO" id="GO:0003998">
    <property type="term" value="F:acylphosphatase activity"/>
    <property type="evidence" value="ECO:0007669"/>
    <property type="project" value="UniProtKB-EC"/>
</dbReference>
<dbReference type="EMBL" id="MHIC01000053">
    <property type="protein sequence ID" value="OGY43125.1"/>
    <property type="molecule type" value="Genomic_DNA"/>
</dbReference>
<comment type="similarity">
    <text evidence="1 5">Belongs to the acylphosphatase family.</text>
</comment>
<dbReference type="EC" id="3.6.1.7" evidence="2 4"/>
<evidence type="ECO:0000313" key="7">
    <source>
        <dbReference type="EMBL" id="OGY43125.1"/>
    </source>
</evidence>